<organism evidence="1 2">
    <name type="scientific">Anaerobacillus alkalidiazotrophicus</name>
    <dbReference type="NCBI Taxonomy" id="472963"/>
    <lineage>
        <taxon>Bacteria</taxon>
        <taxon>Bacillati</taxon>
        <taxon>Bacillota</taxon>
        <taxon>Bacilli</taxon>
        <taxon>Bacillales</taxon>
        <taxon>Bacillaceae</taxon>
        <taxon>Anaerobacillus</taxon>
    </lineage>
</organism>
<protein>
    <submittedName>
        <fullName evidence="1">Uncharacterized protein</fullName>
    </submittedName>
</protein>
<gene>
    <name evidence="1" type="ORF">BKP45_20705</name>
</gene>
<comment type="caution">
    <text evidence="1">The sequence shown here is derived from an EMBL/GenBank/DDBJ whole genome shotgun (WGS) entry which is preliminary data.</text>
</comment>
<proteinExistence type="predicted"/>
<sequence>MPILSTGPIENNPVNGVRPTQQVTVKIDNRNSANFSIVSIQGYTLNGSRTLYVRELFSVAPNQVITKDFFANLSGFEFIFTIEDIIEDQTQISVWGKRSDGELVTAHRLVPSELLETPIESAIDMPFSDGFETYLLGDVRVNNTPWAGAADGFGFVENIDALSIRPNTPSATFGNQLLRFDNPYAPFSPPSQTIDQVSRLFNSTDVGTDFPTPITLSFDIRTIQTESLTPGDHAEVDIGLPRAGRFLLTTDTGGTLHAALLPDDFTLPFFVSDPLVFGQWYHITYQLDILNNRYNFIEIDGTRFDNAGQGWQASVGRFAGEIQHVLIIQGSEHADQQGVYIDNISIEALTTP</sequence>
<accession>A0A1S2M2S8</accession>
<dbReference type="SUPFAM" id="SSF49899">
    <property type="entry name" value="Concanavalin A-like lectins/glucanases"/>
    <property type="match status" value="1"/>
</dbReference>
<dbReference type="InterPro" id="IPR013320">
    <property type="entry name" value="ConA-like_dom_sf"/>
</dbReference>
<dbReference type="Proteomes" id="UP000180057">
    <property type="component" value="Unassembled WGS sequence"/>
</dbReference>
<reference evidence="1 2" key="1">
    <citation type="submission" date="2016-10" db="EMBL/GenBank/DDBJ databases">
        <title>Draft genome sequences of four alkaliphilic bacteria belonging to the Anaerobacillus genus.</title>
        <authorList>
            <person name="Bassil N.M."/>
            <person name="Lloyd J.R."/>
        </authorList>
    </citation>
    <scope>NUCLEOTIDE SEQUENCE [LARGE SCALE GENOMIC DNA]</scope>
    <source>
        <strain evidence="1 2">DSM 22531</strain>
    </source>
</reference>
<dbReference type="RefSeq" id="WP_071391035.1">
    <property type="nucleotide sequence ID" value="NZ_MLQS01000031.1"/>
</dbReference>
<keyword evidence="2" id="KW-1185">Reference proteome</keyword>
<evidence type="ECO:0000313" key="1">
    <source>
        <dbReference type="EMBL" id="OIJ17975.1"/>
    </source>
</evidence>
<name>A0A1S2M2S8_9BACI</name>
<dbReference type="EMBL" id="MLQS01000031">
    <property type="protein sequence ID" value="OIJ17975.1"/>
    <property type="molecule type" value="Genomic_DNA"/>
</dbReference>
<dbReference type="AlphaFoldDB" id="A0A1S2M2S8"/>
<evidence type="ECO:0000313" key="2">
    <source>
        <dbReference type="Proteomes" id="UP000180057"/>
    </source>
</evidence>